<proteinExistence type="predicted"/>
<keyword evidence="3" id="KW-1185">Reference proteome</keyword>
<dbReference type="InterPro" id="IPR023210">
    <property type="entry name" value="NADP_OxRdtase_dom"/>
</dbReference>
<evidence type="ECO:0000313" key="3">
    <source>
        <dbReference type="Proteomes" id="UP000054560"/>
    </source>
</evidence>
<dbReference type="EMBL" id="KQ252972">
    <property type="protein sequence ID" value="KNC69876.1"/>
    <property type="molecule type" value="Genomic_DNA"/>
</dbReference>
<dbReference type="AlphaFoldDB" id="A0A0L0EZP6"/>
<protein>
    <recommendedName>
        <fullName evidence="1">NADP-dependent oxidoreductase domain-containing protein</fullName>
    </recommendedName>
</protein>
<dbReference type="OrthoDB" id="37537at2759"/>
<dbReference type="RefSeq" id="XP_014143778.1">
    <property type="nucleotide sequence ID" value="XM_014288303.1"/>
</dbReference>
<dbReference type="InterPro" id="IPR036812">
    <property type="entry name" value="NAD(P)_OxRdtase_dom_sf"/>
</dbReference>
<gene>
    <name evidence="2" type="ORF">SARC_17603</name>
</gene>
<feature type="non-terminal residue" evidence="2">
    <location>
        <position position="85"/>
    </location>
</feature>
<reference evidence="2 3" key="1">
    <citation type="submission" date="2011-02" db="EMBL/GenBank/DDBJ databases">
        <title>The Genome Sequence of Sphaeroforma arctica JP610.</title>
        <authorList>
            <consortium name="The Broad Institute Genome Sequencing Platform"/>
            <person name="Russ C."/>
            <person name="Cuomo C."/>
            <person name="Young S.K."/>
            <person name="Zeng Q."/>
            <person name="Gargeya S."/>
            <person name="Alvarado L."/>
            <person name="Berlin A."/>
            <person name="Chapman S.B."/>
            <person name="Chen Z."/>
            <person name="Freedman E."/>
            <person name="Gellesch M."/>
            <person name="Goldberg J."/>
            <person name="Griggs A."/>
            <person name="Gujja S."/>
            <person name="Heilman E."/>
            <person name="Heiman D."/>
            <person name="Howarth C."/>
            <person name="Mehta T."/>
            <person name="Neiman D."/>
            <person name="Pearson M."/>
            <person name="Roberts A."/>
            <person name="Saif S."/>
            <person name="Shea T."/>
            <person name="Shenoy N."/>
            <person name="Sisk P."/>
            <person name="Stolte C."/>
            <person name="Sykes S."/>
            <person name="White J."/>
            <person name="Yandava C."/>
            <person name="Burger G."/>
            <person name="Gray M.W."/>
            <person name="Holland P.W.H."/>
            <person name="King N."/>
            <person name="Lang F.B.F."/>
            <person name="Roger A.J."/>
            <person name="Ruiz-Trillo I."/>
            <person name="Haas B."/>
            <person name="Nusbaum C."/>
            <person name="Birren B."/>
        </authorList>
    </citation>
    <scope>NUCLEOTIDE SEQUENCE [LARGE SCALE GENOMIC DNA]</scope>
    <source>
        <strain evidence="2 3">JP610</strain>
    </source>
</reference>
<dbReference type="Gene3D" id="3.20.20.100">
    <property type="entry name" value="NADP-dependent oxidoreductase domain"/>
    <property type="match status" value="1"/>
</dbReference>
<evidence type="ECO:0000259" key="1">
    <source>
        <dbReference type="Pfam" id="PF00248"/>
    </source>
</evidence>
<name>A0A0L0EZP6_9EUKA</name>
<organism evidence="2 3">
    <name type="scientific">Sphaeroforma arctica JP610</name>
    <dbReference type="NCBI Taxonomy" id="667725"/>
    <lineage>
        <taxon>Eukaryota</taxon>
        <taxon>Ichthyosporea</taxon>
        <taxon>Ichthyophonida</taxon>
        <taxon>Sphaeroforma</taxon>
    </lineage>
</organism>
<evidence type="ECO:0000313" key="2">
    <source>
        <dbReference type="EMBL" id="KNC69876.1"/>
    </source>
</evidence>
<dbReference type="GeneID" id="25918107"/>
<feature type="domain" description="NADP-dependent oxidoreductase" evidence="1">
    <location>
        <begin position="7"/>
        <end position="85"/>
    </location>
</feature>
<dbReference type="Pfam" id="PF00248">
    <property type="entry name" value="Aldo_ket_red"/>
    <property type="match status" value="1"/>
</dbReference>
<accession>A0A0L0EZP6</accession>
<dbReference type="SUPFAM" id="SSF51430">
    <property type="entry name" value="NAD(P)-linked oxidoreductase"/>
    <property type="match status" value="1"/>
</dbReference>
<dbReference type="Proteomes" id="UP000054560">
    <property type="component" value="Unassembled WGS sequence"/>
</dbReference>
<sequence>MASPFLQDVLLMTKFLPTWWRYSHSCFESALRESLKRMGVGCCPIYLLHSPVHWRPIEYWVEAAAKCKEKGLLKAFGLSNCNAEQ</sequence>